<evidence type="ECO:0000256" key="1">
    <source>
        <dbReference type="ARBA" id="ARBA00004606"/>
    </source>
</evidence>
<dbReference type="InterPro" id="IPR006052">
    <property type="entry name" value="TNF_dom"/>
</dbReference>
<dbReference type="GO" id="GO:0005125">
    <property type="term" value="F:cytokine activity"/>
    <property type="evidence" value="ECO:0007669"/>
    <property type="project" value="UniProtKB-KW"/>
</dbReference>
<dbReference type="GO" id="GO:0070207">
    <property type="term" value="P:protein homotrimerization"/>
    <property type="evidence" value="ECO:0007669"/>
    <property type="project" value="Ensembl"/>
</dbReference>
<organism evidence="13 14">
    <name type="scientific">Gadus morhua</name>
    <name type="common">Atlantic cod</name>
    <dbReference type="NCBI Taxonomy" id="8049"/>
    <lineage>
        <taxon>Eukaryota</taxon>
        <taxon>Metazoa</taxon>
        <taxon>Chordata</taxon>
        <taxon>Craniata</taxon>
        <taxon>Vertebrata</taxon>
        <taxon>Euteleostomi</taxon>
        <taxon>Actinopterygii</taxon>
        <taxon>Neopterygii</taxon>
        <taxon>Teleostei</taxon>
        <taxon>Neoteleostei</taxon>
        <taxon>Acanthomorphata</taxon>
        <taxon>Zeiogadaria</taxon>
        <taxon>Gadariae</taxon>
        <taxon>Gadiformes</taxon>
        <taxon>Gadoidei</taxon>
        <taxon>Gadidae</taxon>
        <taxon>Gadus</taxon>
    </lineage>
</organism>
<accession>A0A8C5FCB3</accession>
<dbReference type="GO" id="GO:0006955">
    <property type="term" value="P:immune response"/>
    <property type="evidence" value="ECO:0007669"/>
    <property type="project" value="Ensembl"/>
</dbReference>
<dbReference type="PROSITE" id="PS50049">
    <property type="entry name" value="THD_2"/>
    <property type="match status" value="1"/>
</dbReference>
<protein>
    <recommendedName>
        <fullName evidence="3">Tumor necrosis factor</fullName>
    </recommendedName>
    <alternativeName>
        <fullName evidence="10">TNF-alpha</fullName>
    </alternativeName>
</protein>
<evidence type="ECO:0000256" key="2">
    <source>
        <dbReference type="ARBA" id="ARBA00008670"/>
    </source>
</evidence>
<evidence type="ECO:0000256" key="3">
    <source>
        <dbReference type="ARBA" id="ARBA00013893"/>
    </source>
</evidence>
<name>A0A8C5FCB3_GADMO</name>
<dbReference type="SUPFAM" id="SSF49842">
    <property type="entry name" value="TNF-like"/>
    <property type="match status" value="1"/>
</dbReference>
<dbReference type="GO" id="GO:0016020">
    <property type="term" value="C:membrane"/>
    <property type="evidence" value="ECO:0007669"/>
    <property type="project" value="UniProtKB-SubCell"/>
</dbReference>
<dbReference type="SMART" id="SM00207">
    <property type="entry name" value="TNF"/>
    <property type="match status" value="1"/>
</dbReference>
<dbReference type="GeneTree" id="ENSGT01060000248544"/>
<dbReference type="Pfam" id="PF00229">
    <property type="entry name" value="TNF"/>
    <property type="match status" value="1"/>
</dbReference>
<feature type="domain" description="THD" evidence="12">
    <location>
        <begin position="85"/>
        <end position="241"/>
    </location>
</feature>
<evidence type="ECO:0000313" key="14">
    <source>
        <dbReference type="Proteomes" id="UP000694546"/>
    </source>
</evidence>
<sequence length="241" mass="26037">MDVDCRVKMAAAGPSESEEPHQSAARTRAACHSGWKCGAALLAVALCVAGVLCFTLHKGAQEQSHSLEIDGLTRNLRQISSSGRAAIHLEGVSNNLLNSSVQWKTQVDQYHSSGGLRLEGNEVVVPTTGLYFVYSQASFAVSCKAEDHKRAELVHLTYMVDRWSDSYPGYMTILHSGRTVCQQAPPGGVEARAKGMWLSAVYVGAVFHLNAEDRLRTVVDKKLLPSVVNGSGKTFFGVFAL</sequence>
<dbReference type="GO" id="GO:1902038">
    <property type="term" value="P:positive regulation of hematopoietic stem cell differentiation"/>
    <property type="evidence" value="ECO:0007669"/>
    <property type="project" value="Ensembl"/>
</dbReference>
<evidence type="ECO:0000256" key="10">
    <source>
        <dbReference type="ARBA" id="ARBA00029751"/>
    </source>
</evidence>
<keyword evidence="8 11" id="KW-0472">Membrane</keyword>
<dbReference type="OrthoDB" id="9940698at2759"/>
<dbReference type="GO" id="GO:0046685">
    <property type="term" value="P:response to arsenic-containing substance"/>
    <property type="evidence" value="ECO:0007669"/>
    <property type="project" value="Ensembl"/>
</dbReference>
<comment type="subcellular location">
    <subcellularLocation>
        <location evidence="1">Membrane</location>
        <topology evidence="1">Single-pass type II membrane protein</topology>
    </subcellularLocation>
</comment>
<feature type="transmembrane region" description="Helical" evidence="11">
    <location>
        <begin position="37"/>
        <end position="57"/>
    </location>
</feature>
<dbReference type="PANTHER" id="PTHR11471">
    <property type="entry name" value="TUMOR NECROSIS FACTOR FAMILY MEMBER"/>
    <property type="match status" value="1"/>
</dbReference>
<reference evidence="13" key="2">
    <citation type="submission" date="2025-09" db="UniProtKB">
        <authorList>
            <consortium name="Ensembl"/>
        </authorList>
    </citation>
    <scope>IDENTIFICATION</scope>
</reference>
<dbReference type="Ensembl" id="ENSGMOT00000067813.1">
    <property type="protein sequence ID" value="ENSGMOP00000026203.1"/>
    <property type="gene ID" value="ENSGMOG00000022514.1"/>
</dbReference>
<dbReference type="GO" id="GO:0043330">
    <property type="term" value="P:response to exogenous dsRNA"/>
    <property type="evidence" value="ECO:0007669"/>
    <property type="project" value="Ensembl"/>
</dbReference>
<dbReference type="GO" id="GO:0006954">
    <property type="term" value="P:inflammatory response"/>
    <property type="evidence" value="ECO:0007669"/>
    <property type="project" value="Ensembl"/>
</dbReference>
<dbReference type="Gene3D" id="2.60.120.40">
    <property type="match status" value="1"/>
</dbReference>
<dbReference type="GO" id="GO:0005615">
    <property type="term" value="C:extracellular space"/>
    <property type="evidence" value="ECO:0007669"/>
    <property type="project" value="UniProtKB-KW"/>
</dbReference>
<evidence type="ECO:0000259" key="12">
    <source>
        <dbReference type="PROSITE" id="PS50049"/>
    </source>
</evidence>
<dbReference type="GO" id="GO:0001889">
    <property type="term" value="P:liver development"/>
    <property type="evidence" value="ECO:0007669"/>
    <property type="project" value="Ensembl"/>
</dbReference>
<proteinExistence type="inferred from homology"/>
<keyword evidence="14" id="KW-1185">Reference proteome</keyword>
<reference evidence="13" key="1">
    <citation type="submission" date="2025-08" db="UniProtKB">
        <authorList>
            <consortium name="Ensembl"/>
        </authorList>
    </citation>
    <scope>IDENTIFICATION</scope>
</reference>
<dbReference type="GO" id="GO:0032496">
    <property type="term" value="P:response to lipopolysaccharide"/>
    <property type="evidence" value="ECO:0007669"/>
    <property type="project" value="Ensembl"/>
</dbReference>
<dbReference type="GO" id="GO:0060218">
    <property type="term" value="P:hematopoietic stem cell differentiation"/>
    <property type="evidence" value="ECO:0007669"/>
    <property type="project" value="Ensembl"/>
</dbReference>
<keyword evidence="9" id="KW-1015">Disulfide bond</keyword>
<dbReference type="GO" id="GO:0042742">
    <property type="term" value="P:defense response to bacterium"/>
    <property type="evidence" value="ECO:0007669"/>
    <property type="project" value="Ensembl"/>
</dbReference>
<keyword evidence="7 11" id="KW-1133">Transmembrane helix</keyword>
<dbReference type="Proteomes" id="UP000694546">
    <property type="component" value="Chromosome 22"/>
</dbReference>
<dbReference type="AlphaFoldDB" id="A0A8C5FCB3"/>
<dbReference type="OMA" id="MEGECKV"/>
<dbReference type="GO" id="GO:0060729">
    <property type="term" value="P:intestinal epithelial structure maintenance"/>
    <property type="evidence" value="ECO:0007669"/>
    <property type="project" value="Ensembl"/>
</dbReference>
<evidence type="ECO:0000256" key="8">
    <source>
        <dbReference type="ARBA" id="ARBA00023136"/>
    </source>
</evidence>
<dbReference type="GO" id="GO:1901222">
    <property type="term" value="P:regulation of non-canonical NF-kappaB signal transduction"/>
    <property type="evidence" value="ECO:0007669"/>
    <property type="project" value="Ensembl"/>
</dbReference>
<dbReference type="GO" id="GO:0031101">
    <property type="term" value="P:fin regeneration"/>
    <property type="evidence" value="ECO:0007669"/>
    <property type="project" value="Ensembl"/>
</dbReference>
<dbReference type="GO" id="GO:0005164">
    <property type="term" value="F:tumor necrosis factor receptor binding"/>
    <property type="evidence" value="ECO:0007669"/>
    <property type="project" value="InterPro"/>
</dbReference>
<dbReference type="PRINTS" id="PR01234">
    <property type="entry name" value="TNECROSISFCT"/>
</dbReference>
<gene>
    <name evidence="13" type="primary">tnfa</name>
</gene>
<comment type="similarity">
    <text evidence="2">Belongs to the tumor necrosis factor family.</text>
</comment>
<keyword evidence="4" id="KW-0202">Cytokine</keyword>
<evidence type="ECO:0000256" key="4">
    <source>
        <dbReference type="ARBA" id="ARBA00022514"/>
    </source>
</evidence>
<evidence type="ECO:0000313" key="13">
    <source>
        <dbReference type="Ensembl" id="ENSGMOP00000026203.1"/>
    </source>
</evidence>
<dbReference type="InterPro" id="IPR008983">
    <property type="entry name" value="Tumour_necrosis_fac-like_dom"/>
</dbReference>
<dbReference type="GO" id="GO:0009615">
    <property type="term" value="P:response to virus"/>
    <property type="evidence" value="ECO:0007669"/>
    <property type="project" value="Ensembl"/>
</dbReference>
<dbReference type="CDD" id="cd00184">
    <property type="entry name" value="TNF"/>
    <property type="match status" value="1"/>
</dbReference>
<dbReference type="GO" id="GO:0006914">
    <property type="term" value="P:autophagy"/>
    <property type="evidence" value="ECO:0007669"/>
    <property type="project" value="Ensembl"/>
</dbReference>
<keyword evidence="6" id="KW-0735">Signal-anchor</keyword>
<evidence type="ECO:0000256" key="7">
    <source>
        <dbReference type="ARBA" id="ARBA00022989"/>
    </source>
</evidence>
<dbReference type="GO" id="GO:0007219">
    <property type="term" value="P:Notch signaling pathway"/>
    <property type="evidence" value="ECO:0007669"/>
    <property type="project" value="Ensembl"/>
</dbReference>
<evidence type="ECO:0000256" key="11">
    <source>
        <dbReference type="SAM" id="Phobius"/>
    </source>
</evidence>
<evidence type="ECO:0000256" key="5">
    <source>
        <dbReference type="ARBA" id="ARBA00022692"/>
    </source>
</evidence>
<evidence type="ECO:0000256" key="6">
    <source>
        <dbReference type="ARBA" id="ARBA00022968"/>
    </source>
</evidence>
<dbReference type="InterPro" id="IPR006053">
    <property type="entry name" value="TNF"/>
</dbReference>
<dbReference type="PANTHER" id="PTHR11471:SF23">
    <property type="entry name" value="TUMOR NECROSIS FACTOR"/>
    <property type="match status" value="1"/>
</dbReference>
<keyword evidence="5 11" id="KW-0812">Transmembrane</keyword>
<evidence type="ECO:0000256" key="9">
    <source>
        <dbReference type="ARBA" id="ARBA00023157"/>
    </source>
</evidence>